<feature type="domain" description="Carbohydrate binding module xylan-binding" evidence="2">
    <location>
        <begin position="1249"/>
        <end position="1334"/>
    </location>
</feature>
<comment type="caution">
    <text evidence="3">The sequence shown here is derived from an EMBL/GenBank/DDBJ whole genome shotgun (WGS) entry which is preliminary data.</text>
</comment>
<accession>A0ABW7FQA0</accession>
<keyword evidence="4" id="KW-1185">Reference proteome</keyword>
<dbReference type="Pfam" id="PF16841">
    <property type="entry name" value="CBM60"/>
    <property type="match status" value="8"/>
</dbReference>
<evidence type="ECO:0000259" key="2">
    <source>
        <dbReference type="Pfam" id="PF16841"/>
    </source>
</evidence>
<gene>
    <name evidence="3" type="ORF">ACG0Z3_22815</name>
</gene>
<feature type="domain" description="Carbohydrate binding module xylan-binding" evidence="2">
    <location>
        <begin position="658"/>
        <end position="743"/>
    </location>
</feature>
<dbReference type="PANTHER" id="PTHR43737:SF1">
    <property type="entry name" value="DUF1501 DOMAIN-CONTAINING PROTEIN"/>
    <property type="match status" value="1"/>
</dbReference>
<dbReference type="Gene3D" id="2.60.60.40">
    <property type="match status" value="11"/>
</dbReference>
<dbReference type="RefSeq" id="WP_394402263.1">
    <property type="nucleotide sequence ID" value="NZ_JBIGHW010000029.1"/>
</dbReference>
<dbReference type="PROSITE" id="PS51257">
    <property type="entry name" value="PROKAR_LIPOPROTEIN"/>
    <property type="match status" value="1"/>
</dbReference>
<dbReference type="PANTHER" id="PTHR43737">
    <property type="entry name" value="BLL7424 PROTEIN"/>
    <property type="match status" value="1"/>
</dbReference>
<feature type="domain" description="Carbohydrate binding module xylan-binding" evidence="2">
    <location>
        <begin position="67"/>
        <end position="152"/>
    </location>
</feature>
<dbReference type="InterPro" id="IPR014917">
    <property type="entry name" value="DUF1800"/>
</dbReference>
<feature type="domain" description="Carbohydrate binding module xylan-binding" evidence="2">
    <location>
        <begin position="422"/>
        <end position="510"/>
    </location>
</feature>
<sequence>MFAQLLRRPSRTKLVLTLCTTLVLAACGGGGSSQEQAPAATPAAAEEPARRVIQSAASASEGAAPSLTIRAHANLAGDVGAMMSVRVDGVVTDSVEVRATQPTDYRLAIPALKPGSLVDVVYTNDGSVNGVDRNLHVQQISTADTAVLPTAAIVTYDKGPGAAAFDGQNVIAGITTVHSDGALRMAWPAPNLTDRLTVRASATPAGGVGAQMIVRVDGIVVGVSEVSSTEPVDHVFATPPIALNSRVDVALANAATVDGTARSLRVHYLMAGTTVMQPSAGNMFLDAGSGLAAYDGVTFAATSQNLLTANGALRGWWLAPNMTDSLTLRASARLLGNVGPIVKVLVDGVVIGTVELRSTTPADIALPSLPLKPGQRVEVVYTNPADGRALQLAYAITGKTVLLATNNTLNADWPEPNLTDSLLIRARGTPAGGVGPVMQVLVDGILVGSAEVKSTDNADFRFAVPPMTAGRKLDIAYVNDATVDGVDRNLFIAYATTANTVWLPGNAGNTYDRGNGAAAFDGADVIAGSSTMAWGGALRATWPEPNITSTVTVRASAVTAGGVGALMTLWVDGVAVSAAQVNSTAPADYLMPTPALKPGSKVAVTFANPGTVDGVARQLNVAYLIAGSTFLTPSSTGITYSAGNLSGAWPAVNVNSSLTVRAHANLAGDVGAVMQVRVDGVVTDSVEVRATQPTDYRLAIPALKPGSLVDVVYANDGSVNGVDRNLHVQQISTADTAVLPTAAIVTYDKGPGAAAFDGQNVIAGITTVHSDGALRLAWPAPNLTDRLTVRASATPAGGVGAQMIVRVDGVVVGTTEVTATEPTDHVFATPPLAVDSRVDVAFANAATVDGTARSLRVHYLKAGNTVLQPSAGGMSFDAGTGLSAYDGVNAQPTTQSLLTANGALRGRWPAANMTDSLTLRASARLLGNVGPIVKVLVDGVVIGTVELRSTTPADIALPSLPLKPGQRVEVVYTNPADGRELELAYAITGKTVLLATNNTLNAAWPEPNLTDSLLIRARGTPAGGVGPVMQVLVDGILVGSAEVKSTDNADFRFAVPPMTAGRKLDIAFVNDATVAGADRNLYVAYANTANTVWLPSASGNTYDRGDGAAAFDGTDIVAPSGNMVWGGALRATWPQPNITSTVTVRASAVPAGGVGALMTLWVDGVAVSAAQVNSTAPADYLMPTPALKPGSKVAVTFANPGTVDGVARQLNVAYLIAGSTFLTPSSTGTTYSAGNLSGAWPAVNVNSSLTVRAHANLAGDVGAMMSVRVDGVVTDSVEVRATQPTDYRLAIPALKPGSLVDVVYTNDGSVNGVDRNLHVQQISTADTAVLPTAAIVTYDKGPGAAAFDGQNVIAGITTVHSDGALRMAWPAPNLTDRLTVRTSATPAGGVGAQMIARVDGIVVGVSEVSSTEPVDHVFATPPIALNSRVDVALANAATVDGTARSLRVHYLMAGTTVMQPSAGNMFLDAGSGLAAYDGVTFAATSQNLLTANGALRGWWPAPNMTDSLTLRASARLLGNVGPIVKVLVDGVVIGTVELRSTTPADIALPSLPLKPGQRVEVVYTNPADGRALQLAYAITGKTVLLATNNTLNADWPEPNLTDSLLIRARGTPAGGVGPVMQVLVDGILVGSAEVKSTDNADFRFAVPPMTAGRKLDIAYVNDATVDGVDRNLFIAYATTANTVWLPGNAGNTYDRGNGAAAFDGADVIAGSGTMAWGGALRATWPEPNITSTVTVRASAVTAGGVGALMTLWVDGVAVSAAQVNSTAPADYLMPTPALKPGSKVAVTFANPGTVDGVTRQLNVAYLIAGSTFLTPTSAGATYSAGNLAGTWPSANITDTLTVRAYATIAGGVGAVMQLRVDGVIVGSTEVRSSTPVDYRFAVPKLAAGSRIDVVYTNDSSVNGVDRSLFVQYLQINSGTLVSFASGVIFDAGAGEAAVDGVSTSTTSGGLYTNGALRFTVPTFTPAPSTAQHAVSRLLQQASFGPTLADIERVAQIGQAAWIDEQLALPFTPDMVAAMQARYDQGDAYRPGGASYNPSWVGQRFWEAAATSPDQLRRRMGFALHQVFMVSQADSNLYYHARAYAQYVDTLNRHALGNYRDLLEQMALSPAMGIYLSHMRNRPEDAASGRAPDENFAREVMQLFSIGLHELNLDGSPRLNAGGQPIETYSNDDVLALSKVFTGWGWAFPDGELTEQTFRYRSPVLTAAADQRIDILPMKAYPGLHSTSEKRLFSGKAQSVTLPAGNGAQADLKLALDALFNHPNVGPFISRQLIQHLVSSHPSPAYVARVAAVFNNNGKGVRGDLGAMARAILLDSEATNPPASGIGKLREPVARVAHWMRSLQATSATGQYAIVSDLEPLGQRPLYAGSVFGYFRPGYVPPNTVFSAERITVPTMQIVSETTTAQWINQAERMAGSGLGWTGTGPDVSAQLQPLGDLVAAGQLVAVIDRLDLLLYAGRMSGTLRQDLMDAMLSVSGNSAAAHLNRARVAVFLALASPEYMVQR</sequence>
<protein>
    <submittedName>
        <fullName evidence="3">DUF1800 family protein</fullName>
    </submittedName>
</protein>
<feature type="domain" description="Carbohydrate binding module xylan-binding" evidence="2">
    <location>
        <begin position="787"/>
        <end position="874"/>
    </location>
</feature>
<feature type="signal peptide" evidence="1">
    <location>
        <begin position="1"/>
        <end position="25"/>
    </location>
</feature>
<evidence type="ECO:0000256" key="1">
    <source>
        <dbReference type="SAM" id="SignalP"/>
    </source>
</evidence>
<dbReference type="EMBL" id="JBIGHW010000029">
    <property type="protein sequence ID" value="MFG6443530.1"/>
    <property type="molecule type" value="Genomic_DNA"/>
</dbReference>
<feature type="domain" description="Carbohydrate binding module xylan-binding" evidence="2">
    <location>
        <begin position="1839"/>
        <end position="1921"/>
    </location>
</feature>
<feature type="domain" description="Carbohydrate binding module xylan-binding" evidence="2">
    <location>
        <begin position="1604"/>
        <end position="1692"/>
    </location>
</feature>
<proteinExistence type="predicted"/>
<feature type="domain" description="Carbohydrate binding module xylan-binding" evidence="2">
    <location>
        <begin position="1013"/>
        <end position="1099"/>
    </location>
</feature>
<feature type="chain" id="PRO_5046677174" evidence="1">
    <location>
        <begin position="26"/>
        <end position="2503"/>
    </location>
</feature>
<organism evidence="3 4">
    <name type="scientific">Pelomonas margarita</name>
    <dbReference type="NCBI Taxonomy" id="3299031"/>
    <lineage>
        <taxon>Bacteria</taxon>
        <taxon>Pseudomonadati</taxon>
        <taxon>Pseudomonadota</taxon>
        <taxon>Betaproteobacteria</taxon>
        <taxon>Burkholderiales</taxon>
        <taxon>Sphaerotilaceae</taxon>
        <taxon>Roseateles</taxon>
    </lineage>
</organism>
<evidence type="ECO:0000313" key="3">
    <source>
        <dbReference type="EMBL" id="MFG6443530.1"/>
    </source>
</evidence>
<dbReference type="InterPro" id="IPR031768">
    <property type="entry name" value="CBM60_xylan-bd"/>
</dbReference>
<keyword evidence="1" id="KW-0732">Signal</keyword>
<evidence type="ECO:0000313" key="4">
    <source>
        <dbReference type="Proteomes" id="UP001606301"/>
    </source>
</evidence>
<dbReference type="Pfam" id="PF08811">
    <property type="entry name" value="DUF1800"/>
    <property type="match status" value="1"/>
</dbReference>
<reference evidence="3 4" key="1">
    <citation type="submission" date="2024-08" db="EMBL/GenBank/DDBJ databases">
        <authorList>
            <person name="Lu H."/>
        </authorList>
    </citation>
    <scope>NUCLEOTIDE SEQUENCE [LARGE SCALE GENOMIC DNA]</scope>
    <source>
        <strain evidence="3 4">LKC17W</strain>
    </source>
</reference>
<dbReference type="Proteomes" id="UP001606301">
    <property type="component" value="Unassembled WGS sequence"/>
</dbReference>
<name>A0ABW7FQA0_9BURK</name>